<organism evidence="2 3">
    <name type="scientific">Rhodococcus rhodochrous J45</name>
    <dbReference type="NCBI Taxonomy" id="935266"/>
    <lineage>
        <taxon>Bacteria</taxon>
        <taxon>Bacillati</taxon>
        <taxon>Actinomycetota</taxon>
        <taxon>Actinomycetes</taxon>
        <taxon>Mycobacteriales</taxon>
        <taxon>Nocardiaceae</taxon>
        <taxon>Rhodococcus</taxon>
    </lineage>
</organism>
<dbReference type="AlphaFoldDB" id="A0A562E1M1"/>
<keyword evidence="1" id="KW-0812">Transmembrane</keyword>
<proteinExistence type="predicted"/>
<evidence type="ECO:0000313" key="3">
    <source>
        <dbReference type="Proteomes" id="UP000317573"/>
    </source>
</evidence>
<keyword evidence="1" id="KW-0472">Membrane</keyword>
<evidence type="ECO:0000256" key="1">
    <source>
        <dbReference type="SAM" id="Phobius"/>
    </source>
</evidence>
<evidence type="ECO:0000313" key="2">
    <source>
        <dbReference type="EMBL" id="TWH15859.1"/>
    </source>
</evidence>
<keyword evidence="1" id="KW-1133">Transmembrane helix</keyword>
<dbReference type="InterPro" id="IPR023833">
    <property type="entry name" value="Signal_pept_SipW-depend-type"/>
</dbReference>
<accession>A0A562E1M1</accession>
<dbReference type="EMBL" id="VLJT01000028">
    <property type="protein sequence ID" value="TWH15859.1"/>
    <property type="molecule type" value="Genomic_DNA"/>
</dbReference>
<comment type="caution">
    <text evidence="2">The sequence shown here is derived from an EMBL/GenBank/DDBJ whole genome shotgun (WGS) entry which is preliminary data.</text>
</comment>
<protein>
    <submittedName>
        <fullName evidence="2">Putative ribosomally synthesized peptide with SipW-like signal peptide</fullName>
    </submittedName>
</protein>
<reference evidence="2 3" key="1">
    <citation type="submission" date="2019-07" db="EMBL/GenBank/DDBJ databases">
        <title>Genome sequencing of lignin-degrading bacterial isolates.</title>
        <authorList>
            <person name="Gladden J."/>
        </authorList>
    </citation>
    <scope>NUCLEOTIDE SEQUENCE [LARGE SCALE GENOMIC DNA]</scope>
    <source>
        <strain evidence="2 3">J45</strain>
    </source>
</reference>
<dbReference type="Proteomes" id="UP000317573">
    <property type="component" value="Unassembled WGS sequence"/>
</dbReference>
<dbReference type="RefSeq" id="WP_145692384.1">
    <property type="nucleotide sequence ID" value="NZ_VLJT01000028.1"/>
</dbReference>
<sequence length="216" mass="22365">MTIDNADNKAQKRRKVRAILASGLVLGVGAAVTLAAWNDSVWGNAQFGTGANTWNVQGDFGGGFNEYIENPGGSMIFTPGFGNLAPGQTVASVVGLRETGSNLDAIVSLQRATDPADVADGVSKSNLDETLLLKVTDMGATKGTCTDKQQTGDVLTGTTATVSNGTFANLTVPKGAERWLCFAVTLPNNLNPSTLSKSVSVAWEFQAVSAEPVATP</sequence>
<gene>
    <name evidence="2" type="ORF">L618_000300004330</name>
</gene>
<dbReference type="NCBIfam" id="TIGR04088">
    <property type="entry name" value="cognate_SipW"/>
    <property type="match status" value="1"/>
</dbReference>
<name>A0A562E1M1_RHORH</name>
<feature type="transmembrane region" description="Helical" evidence="1">
    <location>
        <begin position="18"/>
        <end position="37"/>
    </location>
</feature>